<keyword evidence="3" id="KW-1185">Reference proteome</keyword>
<name>A0ABS5AS67_9PSEU</name>
<gene>
    <name evidence="2" type="ORF">JOF53_008273</name>
</gene>
<keyword evidence="1" id="KW-0732">Signal</keyword>
<accession>A0ABS5AS67</accession>
<proteinExistence type="predicted"/>
<comment type="caution">
    <text evidence="2">The sequence shown here is derived from an EMBL/GenBank/DDBJ whole genome shotgun (WGS) entry which is preliminary data.</text>
</comment>
<protein>
    <submittedName>
        <fullName evidence="2">Uncharacterized protein</fullName>
    </submittedName>
</protein>
<dbReference type="EMBL" id="JAGIOO010000001">
    <property type="protein sequence ID" value="MBP2479401.1"/>
    <property type="molecule type" value="Genomic_DNA"/>
</dbReference>
<evidence type="ECO:0000313" key="3">
    <source>
        <dbReference type="Proteomes" id="UP001519363"/>
    </source>
</evidence>
<dbReference type="RefSeq" id="WP_086781930.1">
    <property type="nucleotide sequence ID" value="NZ_JAGIOO010000001.1"/>
</dbReference>
<dbReference type="Proteomes" id="UP001519363">
    <property type="component" value="Unassembled WGS sequence"/>
</dbReference>
<dbReference type="PROSITE" id="PS51257">
    <property type="entry name" value="PROKAR_LIPOPROTEIN"/>
    <property type="match status" value="1"/>
</dbReference>
<evidence type="ECO:0000256" key="1">
    <source>
        <dbReference type="SAM" id="SignalP"/>
    </source>
</evidence>
<evidence type="ECO:0000313" key="2">
    <source>
        <dbReference type="EMBL" id="MBP2479401.1"/>
    </source>
</evidence>
<reference evidence="2 3" key="1">
    <citation type="submission" date="2021-03" db="EMBL/GenBank/DDBJ databases">
        <title>Sequencing the genomes of 1000 actinobacteria strains.</title>
        <authorList>
            <person name="Klenk H.-P."/>
        </authorList>
    </citation>
    <scope>NUCLEOTIDE SEQUENCE [LARGE SCALE GENOMIC DNA]</scope>
    <source>
        <strain evidence="2 3">DSM 44580</strain>
    </source>
</reference>
<feature type="chain" id="PRO_5046071596" evidence="1">
    <location>
        <begin position="25"/>
        <end position="157"/>
    </location>
</feature>
<organism evidence="2 3">
    <name type="scientific">Crossiella equi</name>
    <dbReference type="NCBI Taxonomy" id="130796"/>
    <lineage>
        <taxon>Bacteria</taxon>
        <taxon>Bacillati</taxon>
        <taxon>Actinomycetota</taxon>
        <taxon>Actinomycetes</taxon>
        <taxon>Pseudonocardiales</taxon>
        <taxon>Pseudonocardiaceae</taxon>
        <taxon>Crossiella</taxon>
    </lineage>
</organism>
<feature type="signal peptide" evidence="1">
    <location>
        <begin position="1"/>
        <end position="24"/>
    </location>
</feature>
<sequence length="157" mass="15557">MRNLLLAMTGTALLLAGCGGPAELACPATAARAGISLDVAAPLAAKVAKASVDGTELPLFESTRATSTTCTSGKPEDSCQAAVVGTGAKNGFLDKPGLATSPITVTVRLTDAEGVVLVDQAIELTPKQVFPAGPRCGGAQPQAGVWVGPDGTLAARS</sequence>